<dbReference type="Proteomes" id="UP000422736">
    <property type="component" value="Chromosome 5"/>
</dbReference>
<evidence type="ECO:0000256" key="1">
    <source>
        <dbReference type="SAM" id="MobiDB-lite"/>
    </source>
</evidence>
<dbReference type="InterPro" id="IPR009057">
    <property type="entry name" value="Homeodomain-like_sf"/>
</dbReference>
<dbReference type="Gene3D" id="1.10.10.10">
    <property type="entry name" value="Winged helix-like DNA-binding domain superfamily/Winged helix DNA-binding domain"/>
    <property type="match status" value="1"/>
</dbReference>
<protein>
    <submittedName>
        <fullName evidence="3">SWIRM domain-containing protein YOR338W</fullName>
    </submittedName>
</protein>
<feature type="region of interest" description="Disordered" evidence="1">
    <location>
        <begin position="39"/>
        <end position="93"/>
    </location>
</feature>
<feature type="compositionally biased region" description="Low complexity" evidence="1">
    <location>
        <begin position="225"/>
        <end position="239"/>
    </location>
</feature>
<feature type="region of interest" description="Disordered" evidence="1">
    <location>
        <begin position="225"/>
        <end position="330"/>
    </location>
</feature>
<dbReference type="PANTHER" id="PTHR12374">
    <property type="entry name" value="TRANSCRIPTIONAL ADAPTOR 2 ADA2 -RELATED"/>
    <property type="match status" value="1"/>
</dbReference>
<dbReference type="InterPro" id="IPR036388">
    <property type="entry name" value="WH-like_DNA-bd_sf"/>
</dbReference>
<reference evidence="3 4" key="2">
    <citation type="submission" date="2019-11" db="EMBL/GenBank/DDBJ databases">
        <authorList>
            <person name="Lu H."/>
        </authorList>
    </citation>
    <scope>NUCLEOTIDE SEQUENCE [LARGE SCALE GENOMIC DNA]</scope>
    <source>
        <strain evidence="3 4">FIM1</strain>
    </source>
</reference>
<feature type="compositionally biased region" description="Basic residues" evidence="1">
    <location>
        <begin position="313"/>
        <end position="325"/>
    </location>
</feature>
<feature type="compositionally biased region" description="Low complexity" evidence="1">
    <location>
        <begin position="303"/>
        <end position="312"/>
    </location>
</feature>
<dbReference type="SUPFAM" id="SSF46689">
    <property type="entry name" value="Homeodomain-like"/>
    <property type="match status" value="1"/>
</dbReference>
<evidence type="ECO:0000259" key="2">
    <source>
        <dbReference type="PROSITE" id="PS50934"/>
    </source>
</evidence>
<reference evidence="3 4" key="1">
    <citation type="submission" date="2016-03" db="EMBL/GenBank/DDBJ databases">
        <title>How can Kluyveromyces marxianus grow so fast - potential evolutionary course in Saccharomyces Complex revealed by comparative genomics.</title>
        <authorList>
            <person name="Mo W."/>
            <person name="Lu W."/>
            <person name="Yang X."/>
            <person name="Qi J."/>
            <person name="Lv H."/>
        </authorList>
    </citation>
    <scope>NUCLEOTIDE SEQUENCE [LARGE SCALE GENOMIC DNA]</scope>
    <source>
        <strain evidence="3 4">FIM1</strain>
    </source>
</reference>
<organism evidence="3 4">
    <name type="scientific">Kluyveromyces marxianus</name>
    <name type="common">Yeast</name>
    <name type="synonym">Candida kefyr</name>
    <dbReference type="NCBI Taxonomy" id="4911"/>
    <lineage>
        <taxon>Eukaryota</taxon>
        <taxon>Fungi</taxon>
        <taxon>Dikarya</taxon>
        <taxon>Ascomycota</taxon>
        <taxon>Saccharomycotina</taxon>
        <taxon>Saccharomycetes</taxon>
        <taxon>Saccharomycetales</taxon>
        <taxon>Saccharomycetaceae</taxon>
        <taxon>Kluyveromyces</taxon>
    </lineage>
</organism>
<proteinExistence type="predicted"/>
<dbReference type="InterPro" id="IPR007526">
    <property type="entry name" value="SWIRM"/>
</dbReference>
<feature type="compositionally biased region" description="Low complexity" evidence="1">
    <location>
        <begin position="44"/>
        <end position="87"/>
    </location>
</feature>
<dbReference type="PROSITE" id="PS50934">
    <property type="entry name" value="SWIRM"/>
    <property type="match status" value="1"/>
</dbReference>
<gene>
    <name evidence="3" type="ORF">FIM1_3197</name>
</gene>
<evidence type="ECO:0000313" key="3">
    <source>
        <dbReference type="EMBL" id="QGN16484.1"/>
    </source>
</evidence>
<dbReference type="Pfam" id="PF04433">
    <property type="entry name" value="SWIRM"/>
    <property type="match status" value="1"/>
</dbReference>
<keyword evidence="4" id="KW-1185">Reference proteome</keyword>
<dbReference type="PANTHER" id="PTHR12374:SF21">
    <property type="entry name" value="SWIRM DOMAIN-CONTAINING PROTEIN FUN19-RELATED"/>
    <property type="match status" value="1"/>
</dbReference>
<sequence length="447" mass="49725">MEFNSPRPEHAQLQGPGTVVHPKGTSAILSTLNNRILASSTNRNSTDTTAGTNSNNNGSNIDIINTSVDHANTNRTGNNGNQNKNNNHLPENTASRDVILGDGFTLVAPRPVNGRDASLYEPIDEYLIPSPPLSPMEGDAQTYTQHVPRCSSTNDGSIVGRSTDVEQAVTEDQPRTIAIKDNKNNNGIVVKGVWDNYASNGGSKRYQLHINAFLSQYKVLKPMFSRSNRSGSSGSASTRYTRRTRTSNKTYASNSDFEKVYRTRRATSGTASAKQGESSDESPAVPYVSRSVTPVPRKKVVQHHPSPLSHSSISHHHPTNHHHHTVSMSWEKLPDYSPPLDTLPNNNKCLKVDWKGSSMDLSNDPLKHKLHPAELVLAQILRLPCDLYLDSKRRFFMEKVHRLKQGMPFRRTDAQKACRIDVNKASRLFAAYEKIGWLQDSHFKKFL</sequence>
<accession>A0ABX6F012</accession>
<name>A0ABX6F012_KLUMA</name>
<evidence type="ECO:0000313" key="4">
    <source>
        <dbReference type="Proteomes" id="UP000422736"/>
    </source>
</evidence>
<feature type="compositionally biased region" description="Polar residues" evidence="1">
    <location>
        <begin position="266"/>
        <end position="276"/>
    </location>
</feature>
<feature type="region of interest" description="Disordered" evidence="1">
    <location>
        <begin position="1"/>
        <end position="21"/>
    </location>
</feature>
<dbReference type="EMBL" id="CP015058">
    <property type="protein sequence ID" value="QGN16484.1"/>
    <property type="molecule type" value="Genomic_DNA"/>
</dbReference>
<feature type="domain" description="SWIRM" evidence="2">
    <location>
        <begin position="350"/>
        <end position="447"/>
    </location>
</feature>